<dbReference type="EMBL" id="BAAAQX010000009">
    <property type="protein sequence ID" value="GAA2208495.1"/>
    <property type="molecule type" value="Genomic_DNA"/>
</dbReference>
<dbReference type="Proteomes" id="UP001499843">
    <property type="component" value="Unassembled WGS sequence"/>
</dbReference>
<accession>A0ABP5P9Q6</accession>
<dbReference type="Gene3D" id="3.40.630.30">
    <property type="match status" value="1"/>
</dbReference>
<dbReference type="SUPFAM" id="SSF55729">
    <property type="entry name" value="Acyl-CoA N-acyltransferases (Nat)"/>
    <property type="match status" value="2"/>
</dbReference>
<comment type="caution">
    <text evidence="4">The sequence shown here is derived from an EMBL/GenBank/DDBJ whole genome shotgun (WGS) entry which is preliminary data.</text>
</comment>
<evidence type="ECO:0000256" key="2">
    <source>
        <dbReference type="ARBA" id="ARBA00023315"/>
    </source>
</evidence>
<dbReference type="InterPro" id="IPR050832">
    <property type="entry name" value="Bact_Acetyltransf"/>
</dbReference>
<evidence type="ECO:0000313" key="4">
    <source>
        <dbReference type="EMBL" id="GAA2208495.1"/>
    </source>
</evidence>
<evidence type="ECO:0000256" key="1">
    <source>
        <dbReference type="ARBA" id="ARBA00022679"/>
    </source>
</evidence>
<gene>
    <name evidence="4" type="ORF">GCM10009850_039530</name>
</gene>
<dbReference type="InterPro" id="IPR016181">
    <property type="entry name" value="Acyl_CoA_acyltransferase"/>
</dbReference>
<evidence type="ECO:0000259" key="3">
    <source>
        <dbReference type="PROSITE" id="PS51186"/>
    </source>
</evidence>
<dbReference type="PANTHER" id="PTHR43877">
    <property type="entry name" value="AMINOALKYLPHOSPHONATE N-ACETYLTRANSFERASE-RELATED-RELATED"/>
    <property type="match status" value="1"/>
</dbReference>
<organism evidence="4 5">
    <name type="scientific">Nonomuraea monospora</name>
    <dbReference type="NCBI Taxonomy" id="568818"/>
    <lineage>
        <taxon>Bacteria</taxon>
        <taxon>Bacillati</taxon>
        <taxon>Actinomycetota</taxon>
        <taxon>Actinomycetes</taxon>
        <taxon>Streptosporangiales</taxon>
        <taxon>Streptosporangiaceae</taxon>
        <taxon>Nonomuraea</taxon>
    </lineage>
</organism>
<keyword evidence="1" id="KW-0808">Transferase</keyword>
<keyword evidence="2" id="KW-0012">Acyltransferase</keyword>
<keyword evidence="5" id="KW-1185">Reference proteome</keyword>
<dbReference type="Pfam" id="PF00583">
    <property type="entry name" value="Acetyltransf_1"/>
    <property type="match status" value="2"/>
</dbReference>
<dbReference type="RefSeq" id="WP_344476697.1">
    <property type="nucleotide sequence ID" value="NZ_BAAAQX010000009.1"/>
</dbReference>
<reference evidence="5" key="1">
    <citation type="journal article" date="2019" name="Int. J. Syst. Evol. Microbiol.">
        <title>The Global Catalogue of Microorganisms (GCM) 10K type strain sequencing project: providing services to taxonomists for standard genome sequencing and annotation.</title>
        <authorList>
            <consortium name="The Broad Institute Genomics Platform"/>
            <consortium name="The Broad Institute Genome Sequencing Center for Infectious Disease"/>
            <person name="Wu L."/>
            <person name="Ma J."/>
        </authorList>
    </citation>
    <scope>NUCLEOTIDE SEQUENCE [LARGE SCALE GENOMIC DNA]</scope>
    <source>
        <strain evidence="5">JCM 16114</strain>
    </source>
</reference>
<dbReference type="CDD" id="cd04301">
    <property type="entry name" value="NAT_SF"/>
    <property type="match status" value="2"/>
</dbReference>
<sequence length="321" mass="34781">MRWGPLTHEDAPLLAGFWAAAGTGQSYTLDDVREQLSHHLIDLAEGTLAARDGDRIAAVGYLPVRQSAEGGSHLMRLWGGVHPAYRGQGHGRRILDWAIAAAPRLSEKAFPGVPVEILIVGGEDDRRLAALARATGFAAVRTFAEMTRSLPDDLPPLSLPEGIAVATWSPELDDEARRVRNESFRDHWGTVPHTRESWSGHLTGSHNFRPESSFLALAGDRAVGVLMTHARGPHTAWIQVVGTLREWRGRGVAGALIAHALAAFARQGYLSAGLGVDLGNPTGAVRVYTRSGFTITRRDTNYVLHLVQGETRDEATVAVHE</sequence>
<dbReference type="InterPro" id="IPR000182">
    <property type="entry name" value="GNAT_dom"/>
</dbReference>
<feature type="domain" description="N-acetyltransferase" evidence="3">
    <location>
        <begin position="1"/>
        <end position="151"/>
    </location>
</feature>
<name>A0ABP5P9Q6_9ACTN</name>
<dbReference type="PROSITE" id="PS51186">
    <property type="entry name" value="GNAT"/>
    <property type="match status" value="2"/>
</dbReference>
<evidence type="ECO:0000313" key="5">
    <source>
        <dbReference type="Proteomes" id="UP001499843"/>
    </source>
</evidence>
<proteinExistence type="predicted"/>
<feature type="domain" description="N-acetyltransferase" evidence="3">
    <location>
        <begin position="163"/>
        <end position="318"/>
    </location>
</feature>
<protein>
    <submittedName>
        <fullName evidence="4">GNAT family N-acetyltransferase</fullName>
    </submittedName>
</protein>